<dbReference type="AlphaFoldDB" id="A0AAV4CRW8"/>
<accession>A0AAV4CRW8</accession>
<sequence length="96" mass="11001">MQTVPIPPLKVTNPVGKACVVTSHIVRLTIIVRSIRVLVTGQWEKFVQSMVILVTTIISSSERDVKVNTRERIFVRFVTTMNERQNLPTENELHFI</sequence>
<dbReference type="Proteomes" id="UP000735302">
    <property type="component" value="Unassembled WGS sequence"/>
</dbReference>
<proteinExistence type="predicted"/>
<dbReference type="EMBL" id="BLXT01006926">
    <property type="protein sequence ID" value="GFO34593.1"/>
    <property type="molecule type" value="Genomic_DNA"/>
</dbReference>
<gene>
    <name evidence="1" type="ORF">PoB_006109800</name>
</gene>
<evidence type="ECO:0000313" key="1">
    <source>
        <dbReference type="EMBL" id="GFO34593.1"/>
    </source>
</evidence>
<reference evidence="1 2" key="1">
    <citation type="journal article" date="2021" name="Elife">
        <title>Chloroplast acquisition without the gene transfer in kleptoplastic sea slugs, Plakobranchus ocellatus.</title>
        <authorList>
            <person name="Maeda T."/>
            <person name="Takahashi S."/>
            <person name="Yoshida T."/>
            <person name="Shimamura S."/>
            <person name="Takaki Y."/>
            <person name="Nagai Y."/>
            <person name="Toyoda A."/>
            <person name="Suzuki Y."/>
            <person name="Arimoto A."/>
            <person name="Ishii H."/>
            <person name="Satoh N."/>
            <person name="Nishiyama T."/>
            <person name="Hasebe M."/>
            <person name="Maruyama T."/>
            <person name="Minagawa J."/>
            <person name="Obokata J."/>
            <person name="Shigenobu S."/>
        </authorList>
    </citation>
    <scope>NUCLEOTIDE SEQUENCE [LARGE SCALE GENOMIC DNA]</scope>
</reference>
<protein>
    <submittedName>
        <fullName evidence="1">Uncharacterized protein</fullName>
    </submittedName>
</protein>
<keyword evidence="2" id="KW-1185">Reference proteome</keyword>
<name>A0AAV4CRW8_9GAST</name>
<comment type="caution">
    <text evidence="1">The sequence shown here is derived from an EMBL/GenBank/DDBJ whole genome shotgun (WGS) entry which is preliminary data.</text>
</comment>
<organism evidence="1 2">
    <name type="scientific">Plakobranchus ocellatus</name>
    <dbReference type="NCBI Taxonomy" id="259542"/>
    <lineage>
        <taxon>Eukaryota</taxon>
        <taxon>Metazoa</taxon>
        <taxon>Spiralia</taxon>
        <taxon>Lophotrochozoa</taxon>
        <taxon>Mollusca</taxon>
        <taxon>Gastropoda</taxon>
        <taxon>Heterobranchia</taxon>
        <taxon>Euthyneura</taxon>
        <taxon>Panpulmonata</taxon>
        <taxon>Sacoglossa</taxon>
        <taxon>Placobranchoidea</taxon>
        <taxon>Plakobranchidae</taxon>
        <taxon>Plakobranchus</taxon>
    </lineage>
</organism>
<evidence type="ECO:0000313" key="2">
    <source>
        <dbReference type="Proteomes" id="UP000735302"/>
    </source>
</evidence>